<keyword evidence="1" id="KW-1185">Reference proteome</keyword>
<dbReference type="GeneID" id="108257803"/>
<dbReference type="OrthoDB" id="8832740at2759"/>
<dbReference type="Proteomes" id="UP000221080">
    <property type="component" value="Chromosome 25"/>
</dbReference>
<accession>A0A2D0Q1W0</accession>
<dbReference type="KEGG" id="ipu:108257803"/>
<name>A0A2D0Q1W0_ICTPU</name>
<dbReference type="AlphaFoldDB" id="A0A2D0Q1W0"/>
<sequence length="235" mass="27073">MDEEVHLLWGRWCLHEHESWWRSDCPSAERGREQRMLNNTMCARVCMHELSAGMDKTRTLLLLTKASTQFQHTEHLAVASTTAEVQGRAKVEITLKGNLKGFTDLTNPQLKQHMDAAINIGVEDLKARFSGLLKDEGAQTPVKSFRVLNLDTWRKGQASLLTFGNDDVADLLRHFKEPLERSGCNMAAIQDEWQGLKILVSHNFKDKSHSGLWETMLTKDAYRQDYKWSWCRLCW</sequence>
<reference evidence="2" key="2">
    <citation type="submission" date="2025-08" db="UniProtKB">
        <authorList>
            <consortium name="RefSeq"/>
        </authorList>
    </citation>
    <scope>IDENTIFICATION</scope>
    <source>
        <tissue evidence="2">Blood</tissue>
    </source>
</reference>
<gene>
    <name evidence="2" type="primary">LOC108257803</name>
</gene>
<reference evidence="1" key="1">
    <citation type="journal article" date="2016" name="Nat. Commun.">
        <title>The channel catfish genome sequence provides insights into the evolution of scale formation in teleosts.</title>
        <authorList>
            <person name="Liu Z."/>
            <person name="Liu S."/>
            <person name="Yao J."/>
            <person name="Bao L."/>
            <person name="Zhang J."/>
            <person name="Li Y."/>
            <person name="Jiang C."/>
            <person name="Sun L."/>
            <person name="Wang R."/>
            <person name="Zhang Y."/>
            <person name="Zhou T."/>
            <person name="Zeng Q."/>
            <person name="Fu Q."/>
            <person name="Gao S."/>
            <person name="Li N."/>
            <person name="Koren S."/>
            <person name="Jiang Y."/>
            <person name="Zimin A."/>
            <person name="Xu P."/>
            <person name="Phillippy A.M."/>
            <person name="Geng X."/>
            <person name="Song L."/>
            <person name="Sun F."/>
            <person name="Li C."/>
            <person name="Wang X."/>
            <person name="Chen A."/>
            <person name="Jin Y."/>
            <person name="Yuan Z."/>
            <person name="Yang Y."/>
            <person name="Tan S."/>
            <person name="Peatman E."/>
            <person name="Lu J."/>
            <person name="Qin Z."/>
            <person name="Dunham R."/>
            <person name="Li Z."/>
            <person name="Sonstegard T."/>
            <person name="Feng J."/>
            <person name="Danzmann R.G."/>
            <person name="Schroeder S."/>
            <person name="Scheffler B."/>
            <person name="Duke M.V."/>
            <person name="Ballard L."/>
            <person name="Kucuktas H."/>
            <person name="Kaltenboeck L."/>
            <person name="Liu H."/>
            <person name="Armbruster J."/>
            <person name="Xie Y."/>
            <person name="Kirby M.L."/>
            <person name="Tian Y."/>
            <person name="Flanagan M.E."/>
            <person name="Mu W."/>
            <person name="Waldbieser G.C."/>
        </authorList>
    </citation>
    <scope>NUCLEOTIDE SEQUENCE [LARGE SCALE GENOMIC DNA]</scope>
    <source>
        <strain evidence="1">SDA103</strain>
    </source>
</reference>
<evidence type="ECO:0000313" key="1">
    <source>
        <dbReference type="Proteomes" id="UP000221080"/>
    </source>
</evidence>
<proteinExistence type="predicted"/>
<organism evidence="1 2">
    <name type="scientific">Ictalurus punctatus</name>
    <name type="common">Channel catfish</name>
    <name type="synonym">Silurus punctatus</name>
    <dbReference type="NCBI Taxonomy" id="7998"/>
    <lineage>
        <taxon>Eukaryota</taxon>
        <taxon>Metazoa</taxon>
        <taxon>Chordata</taxon>
        <taxon>Craniata</taxon>
        <taxon>Vertebrata</taxon>
        <taxon>Euteleostomi</taxon>
        <taxon>Actinopterygii</taxon>
        <taxon>Neopterygii</taxon>
        <taxon>Teleostei</taxon>
        <taxon>Ostariophysi</taxon>
        <taxon>Siluriformes</taxon>
        <taxon>Ictaluridae</taxon>
        <taxon>Ictalurus</taxon>
    </lineage>
</organism>
<evidence type="ECO:0000313" key="2">
    <source>
        <dbReference type="RefSeq" id="XP_017311350.1"/>
    </source>
</evidence>
<protein>
    <submittedName>
        <fullName evidence="2">Uncharacterized protein LOC108257803 isoform X1</fullName>
    </submittedName>
</protein>
<dbReference type="RefSeq" id="XP_017311350.1">
    <property type="nucleotide sequence ID" value="XM_017455861.3"/>
</dbReference>